<evidence type="ECO:0000256" key="3">
    <source>
        <dbReference type="ARBA" id="ARBA00004613"/>
    </source>
</evidence>
<dbReference type="InterPro" id="IPR006626">
    <property type="entry name" value="PbH1"/>
</dbReference>
<reference evidence="11" key="1">
    <citation type="submission" date="2019-04" db="EMBL/GenBank/DDBJ databases">
        <title>Evolution of Biomass-Degrading Anaerobic Consortia Revealed by Metagenomics.</title>
        <authorList>
            <person name="Peng X."/>
        </authorList>
    </citation>
    <scope>NUCLEOTIDE SEQUENCE</scope>
    <source>
        <strain evidence="11">SIG18</strain>
    </source>
</reference>
<dbReference type="InterPro" id="IPR011050">
    <property type="entry name" value="Pectin_lyase_fold/virulence"/>
</dbReference>
<feature type="domain" description="Right handed beta helix" evidence="10">
    <location>
        <begin position="299"/>
        <end position="466"/>
    </location>
</feature>
<feature type="domain" description="DUF11" evidence="8">
    <location>
        <begin position="3073"/>
        <end position="3173"/>
    </location>
</feature>
<dbReference type="SUPFAM" id="SSF49478">
    <property type="entry name" value="Cna protein B-type domain"/>
    <property type="match status" value="4"/>
</dbReference>
<dbReference type="InterPro" id="IPR008454">
    <property type="entry name" value="Collagen-bd_Cna-like_B-typ_dom"/>
</dbReference>
<dbReference type="PROSITE" id="PS50818">
    <property type="entry name" value="INTEIN_C_TER"/>
    <property type="match status" value="1"/>
</dbReference>
<evidence type="ECO:0000313" key="11">
    <source>
        <dbReference type="EMBL" id="MBE6500911.1"/>
    </source>
</evidence>
<feature type="domain" description="DUF11" evidence="8">
    <location>
        <begin position="3799"/>
        <end position="3910"/>
    </location>
</feature>
<feature type="non-terminal residue" evidence="11">
    <location>
        <position position="4103"/>
    </location>
</feature>
<dbReference type="Pfam" id="PF05738">
    <property type="entry name" value="Cna_B"/>
    <property type="match status" value="4"/>
</dbReference>
<evidence type="ECO:0000256" key="5">
    <source>
        <dbReference type="ARBA" id="ARBA00022729"/>
    </source>
</evidence>
<comment type="caution">
    <text evidence="11">The sequence shown here is derived from an EMBL/GenBank/DDBJ whole genome shotgun (WGS) entry which is preliminary data.</text>
</comment>
<keyword evidence="5" id="KW-0732">Signal</keyword>
<keyword evidence="4" id="KW-0964">Secreted</keyword>
<dbReference type="InterPro" id="IPR039448">
    <property type="entry name" value="Beta_helix"/>
</dbReference>
<evidence type="ECO:0000259" key="10">
    <source>
        <dbReference type="Pfam" id="PF13229"/>
    </source>
</evidence>
<evidence type="ECO:0000256" key="4">
    <source>
        <dbReference type="ARBA" id="ARBA00022525"/>
    </source>
</evidence>
<comment type="subcellular location">
    <subcellularLocation>
        <location evidence="1">Cell envelope</location>
    </subcellularLocation>
    <subcellularLocation>
        <location evidence="2">Cell outer membrane</location>
    </subcellularLocation>
    <subcellularLocation>
        <location evidence="3">Secreted</location>
    </subcellularLocation>
</comment>
<feature type="domain" description="DUF11" evidence="8">
    <location>
        <begin position="2713"/>
        <end position="2815"/>
    </location>
</feature>
<evidence type="ECO:0000256" key="1">
    <source>
        <dbReference type="ARBA" id="ARBA00004196"/>
    </source>
</evidence>
<dbReference type="Gene3D" id="2.160.20.10">
    <property type="entry name" value="Single-stranded right-handed beta-helix, Pectin lyase-like"/>
    <property type="match status" value="5"/>
</dbReference>
<dbReference type="PANTHER" id="PTHR11319:SF35">
    <property type="entry name" value="OUTER MEMBRANE PROTEIN PMPC-RELATED"/>
    <property type="match status" value="1"/>
</dbReference>
<accession>A0A8T3V3K8</accession>
<dbReference type="Gene3D" id="2.60.40.1140">
    <property type="entry name" value="Collagen-binding surface protein Cna, B-type domain"/>
    <property type="match status" value="4"/>
</dbReference>
<protein>
    <submittedName>
        <fullName evidence="11">Cna B-type domain-containing protein</fullName>
    </submittedName>
</protein>
<keyword evidence="7" id="KW-0998">Cell outer membrane</keyword>
<dbReference type="Proteomes" id="UP000783037">
    <property type="component" value="Unassembled WGS sequence"/>
</dbReference>
<dbReference type="RefSeq" id="WP_303738032.1">
    <property type="nucleotide sequence ID" value="NZ_SUTK01000002.1"/>
</dbReference>
<gene>
    <name evidence="11" type="ORF">E7Z79_00550</name>
</gene>
<evidence type="ECO:0000259" key="9">
    <source>
        <dbReference type="Pfam" id="PF05738"/>
    </source>
</evidence>
<name>A0A8T3V3K8_9EURY</name>
<dbReference type="InterPro" id="IPR003368">
    <property type="entry name" value="POMP_repeat"/>
</dbReference>
<feature type="domain" description="DUF11" evidence="8">
    <location>
        <begin position="3681"/>
        <end position="3793"/>
    </location>
</feature>
<dbReference type="InterPro" id="IPR001434">
    <property type="entry name" value="OmcB-like_DUF11"/>
</dbReference>
<dbReference type="SUPFAM" id="SSF51126">
    <property type="entry name" value="Pectin lyase-like"/>
    <property type="match status" value="11"/>
</dbReference>
<feature type="domain" description="DUF11" evidence="8">
    <location>
        <begin position="3917"/>
        <end position="4028"/>
    </location>
</feature>
<evidence type="ECO:0000256" key="7">
    <source>
        <dbReference type="ARBA" id="ARBA00023237"/>
    </source>
</evidence>
<evidence type="ECO:0000259" key="8">
    <source>
        <dbReference type="Pfam" id="PF01345"/>
    </source>
</evidence>
<feature type="domain" description="CNA-B" evidence="9">
    <location>
        <begin position="3277"/>
        <end position="3364"/>
    </location>
</feature>
<keyword evidence="6" id="KW-0472">Membrane</keyword>
<feature type="domain" description="CNA-B" evidence="9">
    <location>
        <begin position="3180"/>
        <end position="3269"/>
    </location>
</feature>
<sequence>MYSNGGDNIKIKNTIVFILILFLFVSLVGVVCASEDSATNNITVTDTGDSISQQISNEKLQLTDDDNLSATYDVSGTSFSDIQTAINNAADGDIIYLGGKTFTASGSTITVNKQLTIIGGSSENPDSFSTLNGNGNGHPFFTLSAPGITLTNIRFINGNHGNDQTSGAIDVQRSDCTISNSAFESCVGVYGGAIYSFINASNLKIDNCNFTNNRVEWSNQGGALYLSCSTEITNCNFNGNNAQSYGAVYSGGTISVINSNFTDNSASGVCGALYINRGNSLIDNCNFDGNTAPNYGSVYSGGTTNVVNSNFTDNSASNEDGGALVIIGENSLIDNCNFIANQVTQSYLSAGAVSIHGSNSNIVNSRFERNKAGSGGALVIEGLDITIDNCNFSENTANSFAGAVYVNHDRVKVSNCIMTDNTANNGGAIAVIYDDGEIDNVTFIGNTANQGSAIYSDGSGLQVSDSCFEGTSDLSVSRDTNSLIFTLNGDFGNSISGNAELNDLNYWDGESKVPVVMTEGTKFYIVNSNVTVEIYDSNNNLVDNYTDLTDGNGQITYDYSQIPFGDYTYKAYYTNDATVMDEGFLFNFVSGNRFSDIQNAIDATPAGGTVYLKNITYNNDMHANMVINKPISIVGADGTVLDAEGYSRIFSITSGDVNLTDIAFVNGYVSDQNGAAINIGNNCNNVVITDSNFTNNVVNGWSNGGAISTGGANTQITNCNFDSNTAARGGAINVAGTNAKIENCNFTQNHARNEDGGAIYATGAGLTVNECMFEDNAAHRNGNDIFSNGANGLVEESSFGGASDLIVVGGNNQLTITLSADLGNAIAGSIEKENLYYWDGKTKTPINLSEGSIVPLANKNVTVEIYDSNGNLINNTTAPTDGNGQIIYDYSYLPFGDYNYAVYSQDNPSIMKNGKLYNIVSGNFSGIQAAINAASPGDTLYLMDDVYYNDISGTMVIDKPLTIIGVDGTVLDAEGESRIFTINANVPNVVLENIEFVNGFIDTAGGANGHGGAIYINGNCSNGVIRNCSFSNNTASVGGGAIRNQGGWGWKIYNSTFINNTVTGGTSKEINFGGGAIWSCNAVMDIYNSTFKDNNATYGGALRGPFNIYESEFDNNLARDGNGGAIDVATDRGLAYGLVLEFRNSTFTNNDARGDRYIDDGRAEGGAIHIFEIQEVDMYDCVCINNTADRGGAVDFYKMNVTYVDNCTFVNNNASSEGGGLAIFCSDSTFKDSVISNNNAGTDGGAIWVIGDNSKFINVTSNNNTASRGGSSYIEGSNTLVANSTFNNNSAIYNGTEESGRGGAIDVLGDNCKFVNVTSNNNNASLGGSSFIRGENTVVTNCTLDNNNATLRGGGINIMGNNCNVTNVDVSNNRAGTDGGAVYVRGNDATFVDVYSFNNTANRGGSTFVEGDNADVHNCTLVGNNAYNSSSTGLSGRGGGLDLAGENCKVYDLEVSNNHADGEGGAVYIRSSNLDIYDINSVNNTAQLGGSTFVLGNNITIHNCTLKNNTADLRGGGINVFGNDCKVYDVDVSNNKAGTDGGAVYVLGNGATFEDVYSVNNTASRGGSTFIKGDNALVHNCTLDGNKALSNGTEGSGRGGALDIAGENCQVYDLDVSENHADGEGGAMYIKSNDLNIHDIHSVDNSANLGGSTFIEGNNTVVHNCTFDGNNATLRGGGLNILGDNCTVYDVDVSDNNAGSEGGAVYVRGNDATFRNVTSINNTASRGGSTFIIGDNAEVHNCTLDNNKAIFNGTEGSGRGGGIDIAGDNCKVYDLEVSNNHADREGGAIYIKSSDLNIYEIDSVNNTASRGGSVFIEGDNITVSNSTFSNNKAIFNESDPDNSGIGGAIDVFGNDCKFINVTSVNNTAYRGGSTFVRGDNTVIKDCILDNNTATLRGGGLNIAGDNCTIENVDVSNNKAGLMGGAIYVNSDGTTLTNVTADNNTAECGGAAFINGTNIIVRGGELNNNRASFNESNPDASGLGGGFDIVGDNILVDGVNSNNNSAYRGGSTFIRGDNVTVQNCNLDNNSATLRGGGINIAGDGCAVENVSVSNNRAGLMGGAIYVNSNGTTLTNVTADNNTAQRGGAAFINGTGVRVLDSEFNNNKATFNETYPETSGLGGGMDIVGNDCYINNTHSNNNSAYRGGSTFIRGNNVTVTNCNLDNNTADLRGGGLNVGGDNCTFENLTISNCNATEQGGAVYVIGNNNVFDNVTSVNNTARFGGSSCIEGDDNTVRNCVMDNNTAEVNGGGLAVYGNNCDFINVSLSNNQAKSEGGAVYVLGNSTFFDNITSKNNTAKSYGGSTQVHGNNVTVKNSIFTDNNVTAGAGGAISVDGDECSFINNTISSNEASGFGGGIYAAGNNCTFSDNNISDNTANFGGGIGVFGENSNFTNNNITFNEAHTSGGAAYVEGWGEEITYFTNNNISSNHAESSGGGIASLDVTVKLDQIYGYNNTAPKGGFAEVVNGYEVTVENSTFISNHALGDIADGDGIGGGLLITGSNYVDVQADFYNNTATNGSAIYVGDTNGLSVHDSKFYDNQAHSYYLLAAPENGTVYEVGDDKIVKFSHIGGDNIANAIHNLDGESEITIRNITFPFYHNGVVEDRTTPNEDLTPVLGYSNFNGTNIYIDDLEDNQVVYYEVYDNETGKLIRNGSARTDIDGSISIDLSDLGVGVYLVKAWYNETTYYTEISNETIIVVVDSYNPNMTVGKDALNGTTIYVNDIVAFNITVINTGNEILGNVTVNEFYNPNELEYFDHTNKTLWNKSGDVFTYLNDLGIGENATFTIWFKTLTNGTLVNNVTAKSNITNETNSSANITVYSPNMTVEKVSLNITDFVIVNDTVAFNITVTSTGDCVLGNVNVTEVFNDSEFKYLGFVGADWSVSQDNKTFFYGNDLGVGANATFTVYFKALVNGTLVNNVTARSNVTNDTNDTANVTVYSPNMTVEKVSLNITDFVVVNDTVAFNITVTNTGDCVLGNVNVTEVFDANEFEYLRFVGAYWSISHDNKTFFYGNDLGIGANATFTIFFKALTNGTLVNNVTARSNVTNDTNDTANVTVYSPNMTVLKVSLNSTDILYVGDVVAFNITVVNNGDCVLGNVIVTESYLDGVEFEYLNHTDETKWIKNGYIFIYQDNLGIGENATFTIYFKALTNGTLVNNVTARSNVTNETNSSANVTVYNKITINVTKVWNDSDNHDGFRPQNVTFVLYADGKEYARIDLNGTGNIWTGNFTDLPTMNSNGTVIVYTVDELPVANYTKTVVNSTLANYTIMNTYVVNFTSVNVTKVWNDSDDHDGFRPENVTFVLYADGVENATIVLNEGNNWMGSFSNLSMYKDGKAIVYTVDELPVANYTKSVVNSTLANYTIMNTYVVNFTSVNVTKVWNDSDDHDGFRPENVTFVLYADGVENATIVLNEGNNWMGSFSNLSMYKDGKAIVYTVDELPVANYTKSVVNSTLANYTIMNTYVVNFTSVNVTKVWNDSDDHDGFRPKNVTFVLYADGVENATIVLNEGNNWMGSFSNLSMYKDGKAIVYTVDERPVANYTKSVVNSTLANYTIMNTHIPYNPNMTVQKVTLDNVVFVNNTVRFMIVVTNTGDRDLHNVTVTEIFDSKELEYNGMVDDTGKWRQTGDYVFVYDGALAIGNSTNFTVVFTALVNGTLTNTVNVTSNETDNKTGNNTTDVYKPNMTVQKVTLDNVVFVNNTVRFMIVVTNTGDCDLHNVTVTEIFNSKELEFKDIVDVTGKWTQSGDYVFVYDGALAKGNSTNFTVVFTALVNGTLQNQVNVSSNETDNKTGNNTTTVYKPNMTVQKVTLDNVVFVNNTVRFMIVVTNTGDCDLHNVTVSEIFDSKELEFRDIVDGSGKWTQSGDYVFVYDGALAKGNSTNFTVVFTALVNGTLTNTVNVTSNETDNKTGNNTTDVYKPNMTVQKVTLDNVVFVNNTVSFMIVVTNTGDCDLHNVTVSEIFNSKELEFRDMVDVTGKWTRTGDYVFVYDGALAKGNSTNFTVVFTALVNGTLTNTVNVTSNETDNKTGNNTTDVYKPNMTVQKVTLDNVVFVNNTVSFMIVVTNTGDCDLHNVTVTEFFNSKELEFKDIVDVTGKWTRTGDYVFVYDG</sequence>
<feature type="domain" description="DUF11" evidence="8">
    <location>
        <begin position="3563"/>
        <end position="3674"/>
    </location>
</feature>
<dbReference type="InterPro" id="IPR012334">
    <property type="entry name" value="Pectin_lyas_fold"/>
</dbReference>
<evidence type="ECO:0000256" key="6">
    <source>
        <dbReference type="ARBA" id="ARBA00023136"/>
    </source>
</evidence>
<dbReference type="SMART" id="SM00710">
    <property type="entry name" value="PbH1"/>
    <property type="match status" value="54"/>
</dbReference>
<dbReference type="NCBIfam" id="TIGR01376">
    <property type="entry name" value="POMP_repeat"/>
    <property type="match status" value="2"/>
</dbReference>
<dbReference type="PANTHER" id="PTHR11319">
    <property type="entry name" value="G PROTEIN-COUPLED RECEPTOR-RELATED"/>
    <property type="match status" value="1"/>
</dbReference>
<organism evidence="11 12">
    <name type="scientific">Methanobrevibacter thaueri</name>
    <dbReference type="NCBI Taxonomy" id="190975"/>
    <lineage>
        <taxon>Archaea</taxon>
        <taxon>Methanobacteriati</taxon>
        <taxon>Methanobacteriota</taxon>
        <taxon>Methanomada group</taxon>
        <taxon>Methanobacteria</taxon>
        <taxon>Methanobacteriales</taxon>
        <taxon>Methanobacteriaceae</taxon>
        <taxon>Methanobrevibacter</taxon>
    </lineage>
</organism>
<evidence type="ECO:0000313" key="12">
    <source>
        <dbReference type="Proteomes" id="UP000783037"/>
    </source>
</evidence>
<dbReference type="Pfam" id="PF01345">
    <property type="entry name" value="DUF11"/>
    <property type="match status" value="7"/>
</dbReference>
<feature type="domain" description="CNA-B" evidence="9">
    <location>
        <begin position="3372"/>
        <end position="3459"/>
    </location>
</feature>
<proteinExistence type="predicted"/>
<dbReference type="EMBL" id="SUTK01000002">
    <property type="protein sequence ID" value="MBE6500911.1"/>
    <property type="molecule type" value="Genomic_DNA"/>
</dbReference>
<evidence type="ECO:0000256" key="2">
    <source>
        <dbReference type="ARBA" id="ARBA00004442"/>
    </source>
</evidence>
<dbReference type="GO" id="GO:0005576">
    <property type="term" value="C:extracellular region"/>
    <property type="evidence" value="ECO:0007669"/>
    <property type="project" value="UniProtKB-SubCell"/>
</dbReference>
<dbReference type="InterPro" id="IPR030934">
    <property type="entry name" value="Intein_C"/>
</dbReference>
<feature type="domain" description="CNA-B" evidence="9">
    <location>
        <begin position="3467"/>
        <end position="3554"/>
    </location>
</feature>
<dbReference type="Pfam" id="PF13229">
    <property type="entry name" value="Beta_helix"/>
    <property type="match status" value="1"/>
</dbReference>
<dbReference type="CDD" id="cd00222">
    <property type="entry name" value="CollagenBindB"/>
    <property type="match status" value="4"/>
</dbReference>
<feature type="domain" description="DUF11" evidence="8">
    <location>
        <begin position="2954"/>
        <end position="3054"/>
    </location>
</feature>